<feature type="compositionally biased region" description="Low complexity" evidence="1">
    <location>
        <begin position="56"/>
        <end position="68"/>
    </location>
</feature>
<gene>
    <name evidence="2" type="ORF">BBK14_22980</name>
</gene>
<feature type="compositionally biased region" description="Basic and acidic residues" evidence="1">
    <location>
        <begin position="25"/>
        <end position="37"/>
    </location>
</feature>
<organism evidence="2 3">
    <name type="scientific">Parafrankia soli</name>
    <dbReference type="NCBI Taxonomy" id="2599596"/>
    <lineage>
        <taxon>Bacteria</taxon>
        <taxon>Bacillati</taxon>
        <taxon>Actinomycetota</taxon>
        <taxon>Actinomycetes</taxon>
        <taxon>Frankiales</taxon>
        <taxon>Frankiaceae</taxon>
        <taxon>Parafrankia</taxon>
    </lineage>
</organism>
<proteinExistence type="predicted"/>
<evidence type="ECO:0000313" key="3">
    <source>
        <dbReference type="Proteomes" id="UP000179769"/>
    </source>
</evidence>
<dbReference type="EMBL" id="MAXA01000233">
    <property type="protein sequence ID" value="OHV24907.1"/>
    <property type="molecule type" value="Genomic_DNA"/>
</dbReference>
<feature type="region of interest" description="Disordered" evidence="1">
    <location>
        <begin position="1"/>
        <end position="78"/>
    </location>
</feature>
<evidence type="ECO:0000256" key="1">
    <source>
        <dbReference type="SAM" id="MobiDB-lite"/>
    </source>
</evidence>
<reference evidence="3" key="1">
    <citation type="submission" date="2016-07" db="EMBL/GenBank/DDBJ databases">
        <title>Frankia sp. NRRL B-16219 Genome sequencing.</title>
        <authorList>
            <person name="Ghodhbane-Gtari F."/>
            <person name="Swanson E."/>
            <person name="Gueddou A."/>
            <person name="Louati M."/>
            <person name="Nouioui I."/>
            <person name="Hezbri K."/>
            <person name="Abebe-Akele F."/>
            <person name="Simpson S."/>
            <person name="Morris K."/>
            <person name="Thomas K."/>
            <person name="Gtari M."/>
            <person name="Tisa L.S."/>
        </authorList>
    </citation>
    <scope>NUCLEOTIDE SEQUENCE [LARGE SCALE GENOMIC DNA]</scope>
    <source>
        <strain evidence="3">NRRL B-16219</strain>
    </source>
</reference>
<protein>
    <submittedName>
        <fullName evidence="2">Uncharacterized protein</fullName>
    </submittedName>
</protein>
<keyword evidence="3" id="KW-1185">Reference proteome</keyword>
<dbReference type="OrthoDB" id="9971714at2"/>
<comment type="caution">
    <text evidence="2">The sequence shown here is derived from an EMBL/GenBank/DDBJ whole genome shotgun (WGS) entry which is preliminary data.</text>
</comment>
<dbReference type="Proteomes" id="UP000179769">
    <property type="component" value="Unassembled WGS sequence"/>
</dbReference>
<evidence type="ECO:0000313" key="2">
    <source>
        <dbReference type="EMBL" id="OHV24907.1"/>
    </source>
</evidence>
<dbReference type="RefSeq" id="WP_071065444.1">
    <property type="nucleotide sequence ID" value="NZ_MAXA01000233.1"/>
</dbReference>
<sequence length="98" mass="9924">MTVDDGGQHRLPAGARSVRDLGGQVDRRAAPDTDPVCRRPHREVPTGAGVPGAGVGVVRSGTRGPGARAVGGRGGVDHPHLEMVAPRAADVPEVLALA</sequence>
<dbReference type="AlphaFoldDB" id="A0A1S1PUA9"/>
<accession>A0A1S1PUA9</accession>
<name>A0A1S1PUA9_9ACTN</name>